<comment type="caution">
    <text evidence="1">The sequence shown here is derived from an EMBL/GenBank/DDBJ whole genome shotgun (WGS) entry which is preliminary data.</text>
</comment>
<dbReference type="SUPFAM" id="SSF53474">
    <property type="entry name" value="alpha/beta-Hydrolases"/>
    <property type="match status" value="1"/>
</dbReference>
<name>A0ABP7ASL1_9ACTN</name>
<organism evidence="1 2">
    <name type="scientific">Microlunatus ginsengisoli</name>
    <dbReference type="NCBI Taxonomy" id="363863"/>
    <lineage>
        <taxon>Bacteria</taxon>
        <taxon>Bacillati</taxon>
        <taxon>Actinomycetota</taxon>
        <taxon>Actinomycetes</taxon>
        <taxon>Propionibacteriales</taxon>
        <taxon>Propionibacteriaceae</taxon>
        <taxon>Microlunatus</taxon>
    </lineage>
</organism>
<dbReference type="InterPro" id="IPR029058">
    <property type="entry name" value="AB_hydrolase_fold"/>
</dbReference>
<keyword evidence="1" id="KW-0378">Hydrolase</keyword>
<evidence type="ECO:0000313" key="2">
    <source>
        <dbReference type="Proteomes" id="UP001501490"/>
    </source>
</evidence>
<gene>
    <name evidence="1" type="ORF">GCM10022236_47470</name>
</gene>
<dbReference type="EMBL" id="BAABAB010000050">
    <property type="protein sequence ID" value="GAA3639501.1"/>
    <property type="molecule type" value="Genomic_DNA"/>
</dbReference>
<dbReference type="GO" id="GO:0016787">
    <property type="term" value="F:hydrolase activity"/>
    <property type="evidence" value="ECO:0007669"/>
    <property type="project" value="UniProtKB-KW"/>
</dbReference>
<evidence type="ECO:0000313" key="1">
    <source>
        <dbReference type="EMBL" id="GAA3639501.1"/>
    </source>
</evidence>
<dbReference type="Pfam" id="PF00756">
    <property type="entry name" value="Esterase"/>
    <property type="match status" value="1"/>
</dbReference>
<dbReference type="InterPro" id="IPR000801">
    <property type="entry name" value="Esterase-like"/>
</dbReference>
<protein>
    <submittedName>
        <fullName evidence="1">Alpha/beta hydrolase-fold protein</fullName>
    </submittedName>
</protein>
<proteinExistence type="predicted"/>
<dbReference type="Proteomes" id="UP001501490">
    <property type="component" value="Unassembled WGS sequence"/>
</dbReference>
<accession>A0ABP7ASL1</accession>
<keyword evidence="2" id="KW-1185">Reference proteome</keyword>
<dbReference type="Gene3D" id="3.40.50.1820">
    <property type="entry name" value="alpha/beta hydrolase"/>
    <property type="match status" value="1"/>
</dbReference>
<dbReference type="RefSeq" id="WP_344809305.1">
    <property type="nucleotide sequence ID" value="NZ_BAABAB010000050.1"/>
</dbReference>
<reference evidence="2" key="1">
    <citation type="journal article" date="2019" name="Int. J. Syst. Evol. Microbiol.">
        <title>The Global Catalogue of Microorganisms (GCM) 10K type strain sequencing project: providing services to taxonomists for standard genome sequencing and annotation.</title>
        <authorList>
            <consortium name="The Broad Institute Genomics Platform"/>
            <consortium name="The Broad Institute Genome Sequencing Center for Infectious Disease"/>
            <person name="Wu L."/>
            <person name="Ma J."/>
        </authorList>
    </citation>
    <scope>NUCLEOTIDE SEQUENCE [LARGE SCALE GENOMIC DNA]</scope>
    <source>
        <strain evidence="2">JCM 16929</strain>
    </source>
</reference>
<sequence length="242" mass="27254">MSDWKAVERWESDRMHQPISLARWGHYGVPVLVFPTAGGDAEEIERHKLVEHVWPFVEQGRVKIYSCDSIAGKAMTANDGSLDYRCWLFNAFQQAIAYEVVPAIHADSAGPQDVIVAGASIGAFNSLALICRWPQLFRSAICMSGTFDIEKFIGGFTDELYFASPLRFLPGLDGPDLDRLRQRFVFIPSGSGRWEDIGESWRAGNALGAKGVPNRVDDWGPDYDHDWPTWWQMLPTYLDQAL</sequence>